<evidence type="ECO:0000313" key="2">
    <source>
        <dbReference type="Proteomes" id="UP000054485"/>
    </source>
</evidence>
<dbReference type="Proteomes" id="UP000054485">
    <property type="component" value="Unassembled WGS sequence"/>
</dbReference>
<gene>
    <name evidence="1" type="ORF">CY34DRAFT_733266</name>
</gene>
<dbReference type="AlphaFoldDB" id="A0A0D0BZH0"/>
<sequence length="285" mass="32111">MSFNDADTFSFDKLADPEVLGVMNGGTIWDAPPMNPSANSNTAAQVMGMPIQAELTQLCASDTTDGVYEESGDDLDEISQSPLLESRDTAANLRKSVDDLEQHHHLAKILTETTTHIPQRLYQPRGATEREKYVNTAKLSSPIMFYAEKPSELGIALEDILQKNSRRLSDRDDFVFEGGSRSISLRIEWPGYRPWNCQLLTKNYRKTPGPITKEKLAKNLATCIRRFIQKTHRGNMEADPVPNPMWRISADGVKFEDIILVSLNHVSQGSWQPQLRLRRRAQGRA</sequence>
<dbReference type="HOGENOM" id="CLU_977201_0_0_1"/>
<dbReference type="InParanoid" id="A0A0D0BZH0"/>
<dbReference type="OrthoDB" id="3269405at2759"/>
<name>A0A0D0BZH0_9AGAM</name>
<keyword evidence="2" id="KW-1185">Reference proteome</keyword>
<reference evidence="1 2" key="1">
    <citation type="submission" date="2014-04" db="EMBL/GenBank/DDBJ databases">
        <authorList>
            <consortium name="DOE Joint Genome Institute"/>
            <person name="Kuo A."/>
            <person name="Ruytinx J."/>
            <person name="Rineau F."/>
            <person name="Colpaert J."/>
            <person name="Kohler A."/>
            <person name="Nagy L.G."/>
            <person name="Floudas D."/>
            <person name="Copeland A."/>
            <person name="Barry K.W."/>
            <person name="Cichocki N."/>
            <person name="Veneault-Fourrey C."/>
            <person name="LaButti K."/>
            <person name="Lindquist E.A."/>
            <person name="Lipzen A."/>
            <person name="Lundell T."/>
            <person name="Morin E."/>
            <person name="Murat C."/>
            <person name="Sun H."/>
            <person name="Tunlid A."/>
            <person name="Henrissat B."/>
            <person name="Grigoriev I.V."/>
            <person name="Hibbett D.S."/>
            <person name="Martin F."/>
            <person name="Nordberg H.P."/>
            <person name="Cantor M.N."/>
            <person name="Hua S.X."/>
        </authorList>
    </citation>
    <scope>NUCLEOTIDE SEQUENCE [LARGE SCALE GENOMIC DNA]</scope>
    <source>
        <strain evidence="1 2">UH-Slu-Lm8-n1</strain>
    </source>
</reference>
<dbReference type="EMBL" id="KN835140">
    <property type="protein sequence ID" value="KIK48173.1"/>
    <property type="molecule type" value="Genomic_DNA"/>
</dbReference>
<accession>A0A0D0BZH0</accession>
<organism evidence="1 2">
    <name type="scientific">Suillus luteus UH-Slu-Lm8-n1</name>
    <dbReference type="NCBI Taxonomy" id="930992"/>
    <lineage>
        <taxon>Eukaryota</taxon>
        <taxon>Fungi</taxon>
        <taxon>Dikarya</taxon>
        <taxon>Basidiomycota</taxon>
        <taxon>Agaricomycotina</taxon>
        <taxon>Agaricomycetes</taxon>
        <taxon>Agaricomycetidae</taxon>
        <taxon>Boletales</taxon>
        <taxon>Suillineae</taxon>
        <taxon>Suillaceae</taxon>
        <taxon>Suillus</taxon>
    </lineage>
</organism>
<evidence type="ECO:0000313" key="1">
    <source>
        <dbReference type="EMBL" id="KIK48173.1"/>
    </source>
</evidence>
<protein>
    <submittedName>
        <fullName evidence="1">Uncharacterized protein</fullName>
    </submittedName>
</protein>
<proteinExistence type="predicted"/>
<dbReference type="STRING" id="930992.A0A0D0BZH0"/>
<reference evidence="2" key="2">
    <citation type="submission" date="2015-01" db="EMBL/GenBank/DDBJ databases">
        <title>Evolutionary Origins and Diversification of the Mycorrhizal Mutualists.</title>
        <authorList>
            <consortium name="DOE Joint Genome Institute"/>
            <consortium name="Mycorrhizal Genomics Consortium"/>
            <person name="Kohler A."/>
            <person name="Kuo A."/>
            <person name="Nagy L.G."/>
            <person name="Floudas D."/>
            <person name="Copeland A."/>
            <person name="Barry K.W."/>
            <person name="Cichocki N."/>
            <person name="Veneault-Fourrey C."/>
            <person name="LaButti K."/>
            <person name="Lindquist E.A."/>
            <person name="Lipzen A."/>
            <person name="Lundell T."/>
            <person name="Morin E."/>
            <person name="Murat C."/>
            <person name="Riley R."/>
            <person name="Ohm R."/>
            <person name="Sun H."/>
            <person name="Tunlid A."/>
            <person name="Henrissat B."/>
            <person name="Grigoriev I.V."/>
            <person name="Hibbett D.S."/>
            <person name="Martin F."/>
        </authorList>
    </citation>
    <scope>NUCLEOTIDE SEQUENCE [LARGE SCALE GENOMIC DNA]</scope>
    <source>
        <strain evidence="2">UH-Slu-Lm8-n1</strain>
    </source>
</reference>